<dbReference type="InParanoid" id="A0A067R0J3"/>
<dbReference type="EMBL" id="KK853035">
    <property type="protein sequence ID" value="KDR12223.1"/>
    <property type="molecule type" value="Genomic_DNA"/>
</dbReference>
<dbReference type="Proteomes" id="UP000027135">
    <property type="component" value="Unassembled WGS sequence"/>
</dbReference>
<organism evidence="1 2">
    <name type="scientific">Zootermopsis nevadensis</name>
    <name type="common">Dampwood termite</name>
    <dbReference type="NCBI Taxonomy" id="136037"/>
    <lineage>
        <taxon>Eukaryota</taxon>
        <taxon>Metazoa</taxon>
        <taxon>Ecdysozoa</taxon>
        <taxon>Arthropoda</taxon>
        <taxon>Hexapoda</taxon>
        <taxon>Insecta</taxon>
        <taxon>Pterygota</taxon>
        <taxon>Neoptera</taxon>
        <taxon>Polyneoptera</taxon>
        <taxon>Dictyoptera</taxon>
        <taxon>Blattodea</taxon>
        <taxon>Blattoidea</taxon>
        <taxon>Termitoidae</taxon>
        <taxon>Termopsidae</taxon>
        <taxon>Zootermopsis</taxon>
    </lineage>
</organism>
<name>A0A067R0J3_ZOONE</name>
<keyword evidence="2" id="KW-1185">Reference proteome</keyword>
<proteinExistence type="predicted"/>
<protein>
    <submittedName>
        <fullName evidence="1">Uncharacterized protein</fullName>
    </submittedName>
</protein>
<dbReference type="AlphaFoldDB" id="A0A067R0J3"/>
<gene>
    <name evidence="1" type="ORF">L798_13830</name>
</gene>
<evidence type="ECO:0000313" key="2">
    <source>
        <dbReference type="Proteomes" id="UP000027135"/>
    </source>
</evidence>
<sequence length="41" mass="4586">MYSRKDEIRNFFQSLKMDEGLSGISAGASVDIKRTDGEYLG</sequence>
<evidence type="ECO:0000313" key="1">
    <source>
        <dbReference type="EMBL" id="KDR12223.1"/>
    </source>
</evidence>
<accession>A0A067R0J3</accession>
<reference evidence="1 2" key="1">
    <citation type="journal article" date="2014" name="Nat. Commun.">
        <title>Molecular traces of alternative social organization in a termite genome.</title>
        <authorList>
            <person name="Terrapon N."/>
            <person name="Li C."/>
            <person name="Robertson H.M."/>
            <person name="Ji L."/>
            <person name="Meng X."/>
            <person name="Booth W."/>
            <person name="Chen Z."/>
            <person name="Childers C.P."/>
            <person name="Glastad K.M."/>
            <person name="Gokhale K."/>
            <person name="Gowin J."/>
            <person name="Gronenberg W."/>
            <person name="Hermansen R.A."/>
            <person name="Hu H."/>
            <person name="Hunt B.G."/>
            <person name="Huylmans A.K."/>
            <person name="Khalil S.M."/>
            <person name="Mitchell R.D."/>
            <person name="Munoz-Torres M.C."/>
            <person name="Mustard J.A."/>
            <person name="Pan H."/>
            <person name="Reese J.T."/>
            <person name="Scharf M.E."/>
            <person name="Sun F."/>
            <person name="Vogel H."/>
            <person name="Xiao J."/>
            <person name="Yang W."/>
            <person name="Yang Z."/>
            <person name="Yang Z."/>
            <person name="Zhou J."/>
            <person name="Zhu J."/>
            <person name="Brent C.S."/>
            <person name="Elsik C.G."/>
            <person name="Goodisman M.A."/>
            <person name="Liberles D.A."/>
            <person name="Roe R.M."/>
            <person name="Vargo E.L."/>
            <person name="Vilcinskas A."/>
            <person name="Wang J."/>
            <person name="Bornberg-Bauer E."/>
            <person name="Korb J."/>
            <person name="Zhang G."/>
            <person name="Liebig J."/>
        </authorList>
    </citation>
    <scope>NUCLEOTIDE SEQUENCE [LARGE SCALE GENOMIC DNA]</scope>
    <source>
        <tissue evidence="1">Whole organism</tissue>
    </source>
</reference>